<feature type="domain" description="PAS" evidence="8">
    <location>
        <begin position="1"/>
        <end position="55"/>
    </location>
</feature>
<evidence type="ECO:0000313" key="11">
    <source>
        <dbReference type="Proteomes" id="UP001175001"/>
    </source>
</evidence>
<feature type="compositionally biased region" description="Low complexity" evidence="7">
    <location>
        <begin position="245"/>
        <end position="259"/>
    </location>
</feature>
<dbReference type="Gene3D" id="3.30.50.10">
    <property type="entry name" value="Erythroid Transcription Factor GATA-1, subunit A"/>
    <property type="match status" value="1"/>
</dbReference>
<dbReference type="GO" id="GO:0006355">
    <property type="term" value="P:regulation of DNA-templated transcription"/>
    <property type="evidence" value="ECO:0007669"/>
    <property type="project" value="InterPro"/>
</dbReference>
<dbReference type="AlphaFoldDB" id="A0AA39U268"/>
<dbReference type="PANTHER" id="PTHR47172">
    <property type="entry name" value="OS01G0976800 PROTEIN"/>
    <property type="match status" value="1"/>
</dbReference>
<evidence type="ECO:0000256" key="1">
    <source>
        <dbReference type="ARBA" id="ARBA00022723"/>
    </source>
</evidence>
<dbReference type="PROSITE" id="PS50114">
    <property type="entry name" value="GATA_ZN_FINGER_2"/>
    <property type="match status" value="1"/>
</dbReference>
<evidence type="ECO:0000256" key="6">
    <source>
        <dbReference type="PROSITE-ProRule" id="PRU00094"/>
    </source>
</evidence>
<dbReference type="InterPro" id="IPR000014">
    <property type="entry name" value="PAS"/>
</dbReference>
<keyword evidence="3" id="KW-0862">Zinc</keyword>
<evidence type="ECO:0000259" key="8">
    <source>
        <dbReference type="PROSITE" id="PS50112"/>
    </source>
</evidence>
<organism evidence="10 11">
    <name type="scientific">Lasiodiplodia hormozganensis</name>
    <dbReference type="NCBI Taxonomy" id="869390"/>
    <lineage>
        <taxon>Eukaryota</taxon>
        <taxon>Fungi</taxon>
        <taxon>Dikarya</taxon>
        <taxon>Ascomycota</taxon>
        <taxon>Pezizomycotina</taxon>
        <taxon>Dothideomycetes</taxon>
        <taxon>Dothideomycetes incertae sedis</taxon>
        <taxon>Botryosphaeriales</taxon>
        <taxon>Botryosphaeriaceae</taxon>
        <taxon>Lasiodiplodia</taxon>
    </lineage>
</organism>
<name>A0AA39U268_9PEZI</name>
<evidence type="ECO:0000256" key="7">
    <source>
        <dbReference type="SAM" id="MobiDB-lite"/>
    </source>
</evidence>
<dbReference type="CDD" id="cd00130">
    <property type="entry name" value="PAS"/>
    <property type="match status" value="1"/>
</dbReference>
<keyword evidence="11" id="KW-1185">Reference proteome</keyword>
<feature type="domain" description="GATA-type" evidence="9">
    <location>
        <begin position="199"/>
        <end position="241"/>
    </location>
</feature>
<dbReference type="EMBL" id="JAUJDW010000226">
    <property type="protein sequence ID" value="KAK0610235.1"/>
    <property type="molecule type" value="Genomic_DNA"/>
</dbReference>
<dbReference type="PROSITE" id="PS50112">
    <property type="entry name" value="PAS"/>
    <property type="match status" value="1"/>
</dbReference>
<reference evidence="10" key="1">
    <citation type="submission" date="2023-06" db="EMBL/GenBank/DDBJ databases">
        <title>Multi-omics analyses reveal the molecular pathogenesis toolkit of Lasiodiplodia hormozganensis, a cross-kingdom pathogen.</title>
        <authorList>
            <person name="Felix C."/>
            <person name="Meneses R."/>
            <person name="Goncalves M.F.M."/>
            <person name="Tilleman L."/>
            <person name="Duarte A.S."/>
            <person name="Jorrin-Novo J.V."/>
            <person name="Van De Peer Y."/>
            <person name="Deforce D."/>
            <person name="Van Nieuwerburgh F."/>
            <person name="Esteves A.C."/>
            <person name="Alves A."/>
        </authorList>
    </citation>
    <scope>NUCLEOTIDE SEQUENCE</scope>
    <source>
        <strain evidence="10">CBS 339.90</strain>
    </source>
</reference>
<keyword evidence="2 6" id="KW-0863">Zinc-finger</keyword>
<dbReference type="SUPFAM" id="SSF55785">
    <property type="entry name" value="PYP-like sensor domain (PAS domain)"/>
    <property type="match status" value="1"/>
</dbReference>
<dbReference type="InterPro" id="IPR035965">
    <property type="entry name" value="PAS-like_dom_sf"/>
</dbReference>
<dbReference type="Pfam" id="PF00320">
    <property type="entry name" value="GATA"/>
    <property type="match status" value="1"/>
</dbReference>
<dbReference type="InterPro" id="IPR000679">
    <property type="entry name" value="Znf_GATA"/>
</dbReference>
<feature type="compositionally biased region" description="Basic residues" evidence="7">
    <location>
        <begin position="235"/>
        <end position="244"/>
    </location>
</feature>
<proteinExistence type="predicted"/>
<keyword evidence="4" id="KW-0805">Transcription regulation</keyword>
<evidence type="ECO:0000256" key="4">
    <source>
        <dbReference type="ARBA" id="ARBA00023015"/>
    </source>
</evidence>
<keyword evidence="1" id="KW-0479">Metal-binding</keyword>
<dbReference type="GO" id="GO:0008270">
    <property type="term" value="F:zinc ion binding"/>
    <property type="evidence" value="ECO:0007669"/>
    <property type="project" value="UniProtKB-KW"/>
</dbReference>
<evidence type="ECO:0000259" key="9">
    <source>
        <dbReference type="PROSITE" id="PS50114"/>
    </source>
</evidence>
<accession>A0AA39U268</accession>
<feature type="compositionally biased region" description="Low complexity" evidence="7">
    <location>
        <begin position="156"/>
        <end position="168"/>
    </location>
</feature>
<keyword evidence="5" id="KW-0804">Transcription</keyword>
<evidence type="ECO:0000256" key="5">
    <source>
        <dbReference type="ARBA" id="ARBA00023163"/>
    </source>
</evidence>
<evidence type="ECO:0000256" key="2">
    <source>
        <dbReference type="ARBA" id="ARBA00022771"/>
    </source>
</evidence>
<evidence type="ECO:0000256" key="3">
    <source>
        <dbReference type="ARBA" id="ARBA00022833"/>
    </source>
</evidence>
<dbReference type="CDD" id="cd00202">
    <property type="entry name" value="ZnF_GATA"/>
    <property type="match status" value="1"/>
</dbReference>
<comment type="caution">
    <text evidence="10">The sequence shown here is derived from an EMBL/GenBank/DDBJ whole genome shotgun (WGS) entry which is preliminary data.</text>
</comment>
<gene>
    <name evidence="10" type="primary">CGPB_2</name>
    <name evidence="10" type="ORF">DIS24_g12132</name>
</gene>
<dbReference type="SUPFAM" id="SSF57716">
    <property type="entry name" value="Glucocorticoid receptor-like (DNA-binding domain)"/>
    <property type="match status" value="1"/>
</dbReference>
<feature type="region of interest" description="Disordered" evidence="7">
    <location>
        <begin position="145"/>
        <end position="171"/>
    </location>
</feature>
<sequence>MQPTSLLAGVRDLLLHLDPATTAILHASPSSTALIGTAPADLLGQPLSTLIHPDDFHVFASEMHDATYSITFRFHVRILSAVAISGFAAFELHGSLHPAGGYLAMSARPLLLKHTADFDSFLHLKTEQMMLLRQIQELRDEALAEAVATPPPPSPATTATTPSPHPATGGAREVMGDLGIFFVPKPADAPLKRRPKANRPIERCCQWCGATSAPEWRRGPSGPKTLCNACGLRHSKVGKKRRSRSVSTTTTTSETGSRS</sequence>
<dbReference type="SMART" id="SM00091">
    <property type="entry name" value="PAS"/>
    <property type="match status" value="1"/>
</dbReference>
<dbReference type="SMART" id="SM00401">
    <property type="entry name" value="ZnF_GATA"/>
    <property type="match status" value="1"/>
</dbReference>
<protein>
    <submittedName>
        <fullName evidence="10">Cutinase gene palindrome-binding protein</fullName>
    </submittedName>
</protein>
<evidence type="ECO:0000313" key="10">
    <source>
        <dbReference type="EMBL" id="KAK0610235.1"/>
    </source>
</evidence>
<dbReference type="PANTHER" id="PTHR47172:SF24">
    <property type="entry name" value="GATA ZINC FINGER DOMAIN-CONTAINING PROTEIN 14-RELATED"/>
    <property type="match status" value="1"/>
</dbReference>
<dbReference type="InterPro" id="IPR013088">
    <property type="entry name" value="Znf_NHR/GATA"/>
</dbReference>
<dbReference type="Gene3D" id="3.30.450.20">
    <property type="entry name" value="PAS domain"/>
    <property type="match status" value="1"/>
</dbReference>
<feature type="region of interest" description="Disordered" evidence="7">
    <location>
        <begin position="235"/>
        <end position="259"/>
    </location>
</feature>
<dbReference type="Proteomes" id="UP001175001">
    <property type="component" value="Unassembled WGS sequence"/>
</dbReference>
<dbReference type="GO" id="GO:0043565">
    <property type="term" value="F:sequence-specific DNA binding"/>
    <property type="evidence" value="ECO:0007669"/>
    <property type="project" value="InterPro"/>
</dbReference>